<dbReference type="Proteomes" id="UP000007752">
    <property type="component" value="Chromosome 1"/>
</dbReference>
<feature type="compositionally biased region" description="Low complexity" evidence="1">
    <location>
        <begin position="9"/>
        <end position="20"/>
    </location>
</feature>
<sequence>MHMSIDQPSSAATTASHSSSIDCDSTFSLLSTDCHRQVAASGRKWGGLGSMASPFPRLASPSHHESSSFMSTLVARSLRLHVHQLELEKTNLLLRGTLYPFQECKIVNNLCATYSTSMDMRARDLTRKRREEDDDDMMLFIFPALHLLSSSGARNKEEKEPKKQKKSVGVEGLMERYLDMRTKQAEDEAAQLAREREAHLAKEKENNDFSIKKCISILNSMVVVTKQEKANAYTVFKNAENREIFVSTCQEDAESALIWLRSEMA</sequence>
<evidence type="ECO:0000256" key="1">
    <source>
        <dbReference type="SAM" id="MobiDB-lite"/>
    </source>
</evidence>
<protein>
    <submittedName>
        <fullName evidence="2">Uncharacterized protein</fullName>
    </submittedName>
</protein>
<reference evidence="2" key="1">
    <citation type="journal article" date="2005" name="PLoS Biol.">
        <title>The genomes of Oryza sativa: a history of duplications.</title>
        <authorList>
            <person name="Yu J."/>
            <person name="Wang J."/>
            <person name="Lin W."/>
            <person name="Li S."/>
            <person name="Li H."/>
            <person name="Zhou J."/>
            <person name="Ni P."/>
            <person name="Dong W."/>
            <person name="Hu S."/>
            <person name="Zeng C."/>
            <person name="Zhang J."/>
            <person name="Zhang Y."/>
            <person name="Li R."/>
            <person name="Xu Z."/>
            <person name="Li S."/>
            <person name="Li X."/>
            <person name="Zheng H."/>
            <person name="Cong L."/>
            <person name="Lin L."/>
            <person name="Yin J."/>
            <person name="Geng J."/>
            <person name="Li G."/>
            <person name="Shi J."/>
            <person name="Liu J."/>
            <person name="Lv H."/>
            <person name="Li J."/>
            <person name="Wang J."/>
            <person name="Deng Y."/>
            <person name="Ran L."/>
            <person name="Shi X."/>
            <person name="Wang X."/>
            <person name="Wu Q."/>
            <person name="Li C."/>
            <person name="Ren X."/>
            <person name="Wang J."/>
            <person name="Wang X."/>
            <person name="Li D."/>
            <person name="Liu D."/>
            <person name="Zhang X."/>
            <person name="Ji Z."/>
            <person name="Zhao W."/>
            <person name="Sun Y."/>
            <person name="Zhang Z."/>
            <person name="Bao J."/>
            <person name="Han Y."/>
            <person name="Dong L."/>
            <person name="Ji J."/>
            <person name="Chen P."/>
            <person name="Wu S."/>
            <person name="Liu J."/>
            <person name="Xiao Y."/>
            <person name="Bu D."/>
            <person name="Tan J."/>
            <person name="Yang L."/>
            <person name="Ye C."/>
            <person name="Zhang J."/>
            <person name="Xu J."/>
            <person name="Zhou Y."/>
            <person name="Yu Y."/>
            <person name="Zhang B."/>
            <person name="Zhuang S."/>
            <person name="Wei H."/>
            <person name="Liu B."/>
            <person name="Lei M."/>
            <person name="Yu H."/>
            <person name="Li Y."/>
            <person name="Xu H."/>
            <person name="Wei S."/>
            <person name="He X."/>
            <person name="Fang L."/>
            <person name="Zhang Z."/>
            <person name="Zhang Y."/>
            <person name="Huang X."/>
            <person name="Su Z."/>
            <person name="Tong W."/>
            <person name="Li J."/>
            <person name="Tong Z."/>
            <person name="Li S."/>
            <person name="Ye J."/>
            <person name="Wang L."/>
            <person name="Fang L."/>
            <person name="Lei T."/>
            <person name="Chen C."/>
            <person name="Chen H."/>
            <person name="Xu Z."/>
            <person name="Li H."/>
            <person name="Huang H."/>
            <person name="Zhang F."/>
            <person name="Xu H."/>
            <person name="Li N."/>
            <person name="Zhao C."/>
            <person name="Li S."/>
            <person name="Dong L."/>
            <person name="Huang Y."/>
            <person name="Li L."/>
            <person name="Xi Y."/>
            <person name="Qi Q."/>
            <person name="Li W."/>
            <person name="Zhang B."/>
            <person name="Hu W."/>
            <person name="Zhang Y."/>
            <person name="Tian X."/>
            <person name="Jiao Y."/>
            <person name="Liang X."/>
            <person name="Jin J."/>
            <person name="Gao L."/>
            <person name="Zheng W."/>
            <person name="Hao B."/>
            <person name="Liu S."/>
            <person name="Wang W."/>
            <person name="Yuan L."/>
            <person name="Cao M."/>
            <person name="McDermott J."/>
            <person name="Samudrala R."/>
            <person name="Wang J."/>
            <person name="Wong G.K."/>
            <person name="Yang H."/>
        </authorList>
    </citation>
    <scope>NUCLEOTIDE SEQUENCE [LARGE SCALE GENOMIC DNA]</scope>
</reference>
<accession>B9EXG2</accession>
<evidence type="ECO:0000313" key="2">
    <source>
        <dbReference type="EMBL" id="EEE54775.1"/>
    </source>
</evidence>
<name>B9EXG2_ORYSJ</name>
<organism evidence="2">
    <name type="scientific">Oryza sativa subsp. japonica</name>
    <name type="common">Rice</name>
    <dbReference type="NCBI Taxonomy" id="39947"/>
    <lineage>
        <taxon>Eukaryota</taxon>
        <taxon>Viridiplantae</taxon>
        <taxon>Streptophyta</taxon>
        <taxon>Embryophyta</taxon>
        <taxon>Tracheophyta</taxon>
        <taxon>Spermatophyta</taxon>
        <taxon>Magnoliopsida</taxon>
        <taxon>Liliopsida</taxon>
        <taxon>Poales</taxon>
        <taxon>Poaceae</taxon>
        <taxon>BOP clade</taxon>
        <taxon>Oryzoideae</taxon>
        <taxon>Oryzeae</taxon>
        <taxon>Oryzinae</taxon>
        <taxon>Oryza</taxon>
        <taxon>Oryza sativa</taxon>
    </lineage>
</organism>
<dbReference type="PANTHER" id="PTHR34395">
    <property type="entry name" value="OS11G0427500 PROTEIN"/>
    <property type="match status" value="1"/>
</dbReference>
<gene>
    <name evidence="2" type="ORF">OsJ_02170</name>
</gene>
<proteinExistence type="predicted"/>
<dbReference type="AlphaFoldDB" id="B9EXG2"/>
<dbReference type="EMBL" id="CM000138">
    <property type="protein sequence ID" value="EEE54775.1"/>
    <property type="molecule type" value="Genomic_DNA"/>
</dbReference>
<dbReference type="PANTHER" id="PTHR34395:SF15">
    <property type="entry name" value="OS09G0292400 PROTEIN"/>
    <property type="match status" value="1"/>
</dbReference>
<feature type="region of interest" description="Disordered" evidence="1">
    <location>
        <begin position="1"/>
        <end position="20"/>
    </location>
</feature>
<reference evidence="2" key="2">
    <citation type="submission" date="2008-12" db="EMBL/GenBank/DDBJ databases">
        <title>Improved gene annotation of the rice (Oryza sativa) genomes.</title>
        <authorList>
            <person name="Wang J."/>
            <person name="Li R."/>
            <person name="Fan W."/>
            <person name="Huang Q."/>
            <person name="Zhang J."/>
            <person name="Zhou Y."/>
            <person name="Hu Y."/>
            <person name="Zi S."/>
            <person name="Li J."/>
            <person name="Ni P."/>
            <person name="Zheng H."/>
            <person name="Zhang Y."/>
            <person name="Zhao M."/>
            <person name="Hao Q."/>
            <person name="McDermott J."/>
            <person name="Samudrala R."/>
            <person name="Kristiansen K."/>
            <person name="Wong G.K.-S."/>
        </authorList>
    </citation>
    <scope>NUCLEOTIDE SEQUENCE</scope>
</reference>